<evidence type="ECO:0000313" key="4">
    <source>
        <dbReference type="EMBL" id="WWC87017.1"/>
    </source>
</evidence>
<dbReference type="Gene3D" id="3.40.30.10">
    <property type="entry name" value="Glutaredoxin"/>
    <property type="match status" value="1"/>
</dbReference>
<dbReference type="InterPro" id="IPR036249">
    <property type="entry name" value="Thioredoxin-like_sf"/>
</dbReference>
<evidence type="ECO:0000256" key="1">
    <source>
        <dbReference type="ARBA" id="ARBA00007409"/>
    </source>
</evidence>
<proteinExistence type="inferred from homology"/>
<feature type="domain" description="GST N-terminal" evidence="3">
    <location>
        <begin position="2"/>
        <end position="83"/>
    </location>
</feature>
<reference evidence="4 5" key="1">
    <citation type="submission" date="2024-01" db="EMBL/GenBank/DDBJ databases">
        <title>Comparative genomics of Cryptococcus and Kwoniella reveals pathogenesis evolution and contrasting modes of karyotype evolution via chromosome fusion or intercentromeric recombination.</title>
        <authorList>
            <person name="Coelho M.A."/>
            <person name="David-Palma M."/>
            <person name="Shea T."/>
            <person name="Bowers K."/>
            <person name="McGinley-Smith S."/>
            <person name="Mohammad A.W."/>
            <person name="Gnirke A."/>
            <person name="Yurkov A.M."/>
            <person name="Nowrousian M."/>
            <person name="Sun S."/>
            <person name="Cuomo C.A."/>
            <person name="Heitman J."/>
        </authorList>
    </citation>
    <scope>NUCLEOTIDE SEQUENCE [LARGE SCALE GENOMIC DNA]</scope>
    <source>
        <strain evidence="4 5">CBS 6074</strain>
    </source>
</reference>
<dbReference type="InterPro" id="IPR004045">
    <property type="entry name" value="Glutathione_S-Trfase_N"/>
</dbReference>
<evidence type="ECO:0000259" key="3">
    <source>
        <dbReference type="PROSITE" id="PS50404"/>
    </source>
</evidence>
<protein>
    <recommendedName>
        <fullName evidence="3">GST N-terminal domain-containing protein</fullName>
    </recommendedName>
</protein>
<evidence type="ECO:0000256" key="2">
    <source>
        <dbReference type="SAM" id="MobiDB-lite"/>
    </source>
</evidence>
<dbReference type="EMBL" id="CP144099">
    <property type="protein sequence ID" value="WWC87017.1"/>
    <property type="molecule type" value="Genomic_DNA"/>
</dbReference>
<gene>
    <name evidence="4" type="ORF">L201_001900</name>
</gene>
<accession>A0AAX4JNS2</accession>
<comment type="similarity">
    <text evidence="1">Belongs to the GST superfamily.</text>
</comment>
<dbReference type="PROSITE" id="PS50404">
    <property type="entry name" value="GST_NTER"/>
    <property type="match status" value="1"/>
</dbReference>
<dbReference type="PANTHER" id="PTHR44051:SF9">
    <property type="entry name" value="GLUTATHIONE S-TRANSFERASE 1"/>
    <property type="match status" value="1"/>
</dbReference>
<dbReference type="SUPFAM" id="SSF52833">
    <property type="entry name" value="Thioredoxin-like"/>
    <property type="match status" value="1"/>
</dbReference>
<dbReference type="SUPFAM" id="SSF47616">
    <property type="entry name" value="GST C-terminal domain-like"/>
    <property type="match status" value="1"/>
</dbReference>
<evidence type="ECO:0000313" key="5">
    <source>
        <dbReference type="Proteomes" id="UP001355207"/>
    </source>
</evidence>
<dbReference type="Proteomes" id="UP001355207">
    <property type="component" value="Chromosome 2"/>
</dbReference>
<feature type="region of interest" description="Disordered" evidence="2">
    <location>
        <begin position="226"/>
        <end position="245"/>
    </location>
</feature>
<keyword evidence="5" id="KW-1185">Reference proteome</keyword>
<dbReference type="PANTHER" id="PTHR44051">
    <property type="entry name" value="GLUTATHIONE S-TRANSFERASE-RELATED"/>
    <property type="match status" value="1"/>
</dbReference>
<name>A0AAX4JNS2_9TREE</name>
<dbReference type="InterPro" id="IPR036282">
    <property type="entry name" value="Glutathione-S-Trfase_C_sf"/>
</dbReference>
<dbReference type="RefSeq" id="XP_066073780.1">
    <property type="nucleotide sequence ID" value="XM_066217683.1"/>
</dbReference>
<sequence length="245" mass="27468">MSTQITLHHLNASRSDRIFWVLEELGLPYNVRVHFRTPSRSAPKSLLDISPTGKAPTIELNGKVITESSFIIWKLLHLSEIQSNSFKKIDVQIEQTEDDVFWGHYSEGSMMNLFQASAIIQATTQAWNNGMIIKEIDENSKKAVGDYSGFVTGKYLGPQMQGTIDFAENFINKSAHGWFSGTDKPGEGDFMMFFAINSLLSGTRAGLFNVGDGLKGWHKRVLSRPAAQRAQQRLKDEEEKAKAKI</sequence>
<dbReference type="Pfam" id="PF13409">
    <property type="entry name" value="GST_N_2"/>
    <property type="match status" value="1"/>
</dbReference>
<dbReference type="AlphaFoldDB" id="A0AAX4JNS2"/>
<dbReference type="GeneID" id="91092572"/>
<feature type="compositionally biased region" description="Basic and acidic residues" evidence="2">
    <location>
        <begin position="233"/>
        <end position="245"/>
    </location>
</feature>
<organism evidence="4 5">
    <name type="scientific">Kwoniella dendrophila CBS 6074</name>
    <dbReference type="NCBI Taxonomy" id="1295534"/>
    <lineage>
        <taxon>Eukaryota</taxon>
        <taxon>Fungi</taxon>
        <taxon>Dikarya</taxon>
        <taxon>Basidiomycota</taxon>
        <taxon>Agaricomycotina</taxon>
        <taxon>Tremellomycetes</taxon>
        <taxon>Tremellales</taxon>
        <taxon>Cryptococcaceae</taxon>
        <taxon>Kwoniella</taxon>
    </lineage>
</organism>
<dbReference type="CDD" id="cd03046">
    <property type="entry name" value="GST_N_GTT1_like"/>
    <property type="match status" value="1"/>
</dbReference>